<feature type="compositionally biased region" description="Basic and acidic residues" evidence="1">
    <location>
        <begin position="203"/>
        <end position="216"/>
    </location>
</feature>
<evidence type="ECO:0000256" key="1">
    <source>
        <dbReference type="SAM" id="MobiDB-lite"/>
    </source>
</evidence>
<feature type="region of interest" description="Disordered" evidence="1">
    <location>
        <begin position="252"/>
        <end position="278"/>
    </location>
</feature>
<feature type="compositionally biased region" description="Basic residues" evidence="1">
    <location>
        <begin position="217"/>
        <end position="227"/>
    </location>
</feature>
<accession>A0AAU9KAN2</accession>
<reference evidence="2" key="1">
    <citation type="submission" date="2021-09" db="EMBL/GenBank/DDBJ databases">
        <authorList>
            <consortium name="AG Swart"/>
            <person name="Singh M."/>
            <person name="Singh A."/>
            <person name="Seah K."/>
            <person name="Emmerich C."/>
        </authorList>
    </citation>
    <scope>NUCLEOTIDE SEQUENCE</scope>
    <source>
        <strain evidence="2">ATCC30299</strain>
    </source>
</reference>
<dbReference type="Proteomes" id="UP001162131">
    <property type="component" value="Unassembled WGS sequence"/>
</dbReference>
<protein>
    <submittedName>
        <fullName evidence="2">Uncharacterized protein</fullName>
    </submittedName>
</protein>
<evidence type="ECO:0000313" key="2">
    <source>
        <dbReference type="EMBL" id="CAG9334283.1"/>
    </source>
</evidence>
<feature type="region of interest" description="Disordered" evidence="1">
    <location>
        <begin position="199"/>
        <end position="227"/>
    </location>
</feature>
<gene>
    <name evidence="2" type="ORF">BSTOLATCC_MIC60902</name>
</gene>
<proteinExistence type="predicted"/>
<comment type="caution">
    <text evidence="2">The sequence shown here is derived from an EMBL/GenBank/DDBJ whole genome shotgun (WGS) entry which is preliminary data.</text>
</comment>
<evidence type="ECO:0000313" key="3">
    <source>
        <dbReference type="Proteomes" id="UP001162131"/>
    </source>
</evidence>
<dbReference type="AlphaFoldDB" id="A0AAU9KAN2"/>
<feature type="compositionally biased region" description="Basic and acidic residues" evidence="1">
    <location>
        <begin position="252"/>
        <end position="267"/>
    </location>
</feature>
<dbReference type="EMBL" id="CAJZBQ010000058">
    <property type="protein sequence ID" value="CAG9334283.1"/>
    <property type="molecule type" value="Genomic_DNA"/>
</dbReference>
<keyword evidence="3" id="KW-1185">Reference proteome</keyword>
<name>A0AAU9KAN2_9CILI</name>
<organism evidence="2 3">
    <name type="scientific">Blepharisma stoltei</name>
    <dbReference type="NCBI Taxonomy" id="1481888"/>
    <lineage>
        <taxon>Eukaryota</taxon>
        <taxon>Sar</taxon>
        <taxon>Alveolata</taxon>
        <taxon>Ciliophora</taxon>
        <taxon>Postciliodesmatophora</taxon>
        <taxon>Heterotrichea</taxon>
        <taxon>Heterotrichida</taxon>
        <taxon>Blepharismidae</taxon>
        <taxon>Blepharisma</taxon>
    </lineage>
</organism>
<sequence>MTNEDGNVVVNRNQDFIFGNNPKKLDLKFYLKSSEQRLLRVKRGERLFKAVENQNKSFKKLLVTMSKSKLIPLKEKPNKLVSILNKAKKISNLSQESISFFQDIPIKDPANNESRYEYTDSDTLLNVSKTLDVEGPYISEAMVEYINAPVFDPALEAKKMKNLQQFFCEKYLLVNECIDENHSKQVIQDKVSHYVKKATTKLSKNEKSTSPKESGRKTKQQGKGHKKYQSMWDLQMDHIDSNIKDILEENAHEEQRRKDFEMKKLRDLNPPSKPPSRQQSIIITAESKIKPMLQQDPSFQSFNVNKTPVRSVKDYVNQILAIGRSNSSYFRSRPTSTCNSPIKSRYPSLKKKESLEIQSKTFIDDNTDTEKYQELANSFVKESSLMTKQLNAAFRQRAASRGN</sequence>